<dbReference type="Pfam" id="PF14525">
    <property type="entry name" value="AraC_binding_2"/>
    <property type="match status" value="1"/>
</dbReference>
<reference evidence="5 8" key="2">
    <citation type="submission" date="2020-04" db="EMBL/GenBank/DDBJ databases">
        <authorList>
            <person name="De Canck E."/>
        </authorList>
    </citation>
    <scope>NUCLEOTIDE SEQUENCE [LARGE SCALE GENOMIC DNA]</scope>
    <source>
        <strain evidence="5 8">LMG 29660</strain>
    </source>
</reference>
<evidence type="ECO:0000313" key="5">
    <source>
        <dbReference type="EMBL" id="CAB3772339.1"/>
    </source>
</evidence>
<dbReference type="PROSITE" id="PS01124">
    <property type="entry name" value="HTH_ARAC_FAMILY_2"/>
    <property type="match status" value="1"/>
</dbReference>
<dbReference type="GO" id="GO:0043565">
    <property type="term" value="F:sequence-specific DNA binding"/>
    <property type="evidence" value="ECO:0007669"/>
    <property type="project" value="InterPro"/>
</dbReference>
<sequence length="341" mass="38475">MYAPIQQLSSDPQGFERLTSQRLCEAFDGERLELEFSRNRFEPVGKITRRRLSSIEMLRSEAAISNRPFGIRRDSKSGRSGQDELILVVVLASQLSCEIGNNYYTLAEGDIALIGPEHPGRLEFSAGFDGLWVRLPKIESHIRRVIFQDAVDRKFDSRHGIMHVLLRTLLSTYESANSIAADSVPWLESSLLDLIAAAVSASSIEAKEGPATTYSRATLQRIKSHIVARLHDDTLTPSSIASAMGISVRRLNELFAQCQTTVTEWIIAERLERCRKRLLLRSQVRETICQVAYEEGFKNISHFNRAFKNRFGESPGQLRDRIRRDGLPSVDAERGVLLEVM</sequence>
<dbReference type="PANTHER" id="PTHR43280">
    <property type="entry name" value="ARAC-FAMILY TRANSCRIPTIONAL REGULATOR"/>
    <property type="match status" value="1"/>
</dbReference>
<name>A0A1X1P5E2_9BURK</name>
<evidence type="ECO:0000313" key="6">
    <source>
        <dbReference type="EMBL" id="ORT79512.1"/>
    </source>
</evidence>
<accession>A0A1X1P5E2</accession>
<protein>
    <recommendedName>
        <fullName evidence="4">HTH araC/xylS-type domain-containing protein</fullName>
    </recommendedName>
</protein>
<dbReference type="Gene3D" id="1.10.10.60">
    <property type="entry name" value="Homeodomain-like"/>
    <property type="match status" value="1"/>
</dbReference>
<evidence type="ECO:0000313" key="8">
    <source>
        <dbReference type="Proteomes" id="UP000494135"/>
    </source>
</evidence>
<keyword evidence="7" id="KW-1185">Reference proteome</keyword>
<proteinExistence type="predicted"/>
<dbReference type="InterPro" id="IPR018060">
    <property type="entry name" value="HTH_AraC"/>
</dbReference>
<dbReference type="AlphaFoldDB" id="A0A1X1P5E2"/>
<evidence type="ECO:0000256" key="2">
    <source>
        <dbReference type="ARBA" id="ARBA00023125"/>
    </source>
</evidence>
<evidence type="ECO:0000256" key="1">
    <source>
        <dbReference type="ARBA" id="ARBA00023015"/>
    </source>
</evidence>
<evidence type="ECO:0000259" key="4">
    <source>
        <dbReference type="PROSITE" id="PS01124"/>
    </source>
</evidence>
<dbReference type="InterPro" id="IPR009057">
    <property type="entry name" value="Homeodomain-like_sf"/>
</dbReference>
<keyword evidence="3" id="KW-0804">Transcription</keyword>
<reference evidence="6 7" key="1">
    <citation type="submission" date="2017-04" db="EMBL/GenBank/DDBJ databases">
        <title>Burkholderia puraquae sp. nov., a novel Burkholderia cepacia complex species from hospital setting samples.</title>
        <authorList>
            <person name="Martina P."/>
            <person name="Leguizamon M."/>
            <person name="Prieto C."/>
            <person name="Sousa S."/>
            <person name="Montanaro P."/>
            <person name="Draghi W."/>
            <person name="Staembler M."/>
            <person name="Bettiol M."/>
            <person name="Figoli C."/>
            <person name="Palau J."/>
            <person name="Alvarez F."/>
            <person name="Benetti S."/>
            <person name="Anchat E."/>
            <person name="Vescina C."/>
            <person name="Ferreras J."/>
            <person name="Lasch P."/>
            <person name="Lagares A."/>
            <person name="Zorreguieta A."/>
            <person name="Yantorno O."/>
            <person name="Bosch A."/>
        </authorList>
    </citation>
    <scope>NUCLEOTIDE SEQUENCE [LARGE SCALE GENOMIC DNA]</scope>
    <source>
        <strain evidence="6 7">CAMPA 1040</strain>
    </source>
</reference>
<dbReference type="SUPFAM" id="SSF46689">
    <property type="entry name" value="Homeodomain-like"/>
    <property type="match status" value="1"/>
</dbReference>
<dbReference type="InterPro" id="IPR020449">
    <property type="entry name" value="Tscrpt_reg_AraC-type_HTH"/>
</dbReference>
<evidence type="ECO:0000313" key="7">
    <source>
        <dbReference type="Proteomes" id="UP000193146"/>
    </source>
</evidence>
<dbReference type="PRINTS" id="PR00032">
    <property type="entry name" value="HTHARAC"/>
</dbReference>
<keyword evidence="2" id="KW-0238">DNA-binding</keyword>
<dbReference type="RefSeq" id="WP_085043562.1">
    <property type="nucleotide sequence ID" value="NZ_CADIKG010000040.1"/>
</dbReference>
<dbReference type="EMBL" id="CADIKG010000040">
    <property type="protein sequence ID" value="CAB3772339.1"/>
    <property type="molecule type" value="Genomic_DNA"/>
</dbReference>
<dbReference type="SMART" id="SM00342">
    <property type="entry name" value="HTH_ARAC"/>
    <property type="match status" value="1"/>
</dbReference>
<dbReference type="PANTHER" id="PTHR43280:SF31">
    <property type="entry name" value="TRANSCRIPTIONAL REGULATORY PROTEIN"/>
    <property type="match status" value="1"/>
</dbReference>
<dbReference type="Proteomes" id="UP000494135">
    <property type="component" value="Unassembled WGS sequence"/>
</dbReference>
<feature type="domain" description="HTH araC/xylS-type" evidence="4">
    <location>
        <begin position="220"/>
        <end position="321"/>
    </location>
</feature>
<dbReference type="OrthoDB" id="9178898at2"/>
<dbReference type="GO" id="GO:0003700">
    <property type="term" value="F:DNA-binding transcription factor activity"/>
    <property type="evidence" value="ECO:0007669"/>
    <property type="project" value="InterPro"/>
</dbReference>
<organism evidence="6 7">
    <name type="scientific">Burkholderia puraquae</name>
    <dbReference type="NCBI Taxonomy" id="1904757"/>
    <lineage>
        <taxon>Bacteria</taxon>
        <taxon>Pseudomonadati</taxon>
        <taxon>Pseudomonadota</taxon>
        <taxon>Betaproteobacteria</taxon>
        <taxon>Burkholderiales</taxon>
        <taxon>Burkholderiaceae</taxon>
        <taxon>Burkholderia</taxon>
        <taxon>Burkholderia cepacia complex</taxon>
    </lineage>
</organism>
<dbReference type="EMBL" id="NBYX01000041">
    <property type="protein sequence ID" value="ORT79512.1"/>
    <property type="molecule type" value="Genomic_DNA"/>
</dbReference>
<dbReference type="InterPro" id="IPR035418">
    <property type="entry name" value="AraC-bd_2"/>
</dbReference>
<keyword evidence="1" id="KW-0805">Transcription regulation</keyword>
<evidence type="ECO:0000256" key="3">
    <source>
        <dbReference type="ARBA" id="ARBA00023163"/>
    </source>
</evidence>
<dbReference type="Proteomes" id="UP000193146">
    <property type="component" value="Unassembled WGS sequence"/>
</dbReference>
<gene>
    <name evidence="6" type="ORF">B7G54_36780</name>
    <name evidence="5" type="ORF">LMG29660_07135</name>
</gene>
<dbReference type="Pfam" id="PF12833">
    <property type="entry name" value="HTH_18"/>
    <property type="match status" value="1"/>
</dbReference>